<dbReference type="Gene3D" id="2.40.70.10">
    <property type="entry name" value="Acid Proteases"/>
    <property type="match status" value="2"/>
</dbReference>
<feature type="domain" description="Peptidase A1" evidence="18">
    <location>
        <begin position="54"/>
        <end position="400"/>
    </location>
</feature>
<dbReference type="CDD" id="cd01098">
    <property type="entry name" value="PAN_AP_plant"/>
    <property type="match status" value="1"/>
</dbReference>
<accession>A0A8S1ZNG0</accession>
<keyword evidence="9" id="KW-0325">Glycoprotein</keyword>
<dbReference type="InterPro" id="IPR021109">
    <property type="entry name" value="Peptidase_aspartic_dom_sf"/>
</dbReference>
<dbReference type="CDD" id="cd05475">
    <property type="entry name" value="nucellin_like"/>
    <property type="match status" value="1"/>
</dbReference>
<dbReference type="Pfam" id="PF01453">
    <property type="entry name" value="B_lectin"/>
    <property type="match status" value="1"/>
</dbReference>
<feature type="chain" id="PRO_5035851643" description="Aspartic proteinase Asp1" evidence="16">
    <location>
        <begin position="22"/>
        <end position="1140"/>
    </location>
</feature>
<dbReference type="PANTHER" id="PTHR13683:SF227">
    <property type="entry name" value="EUKARYOTIC ASPARTYL PROTEASE FAMILY PROTEIN"/>
    <property type="match status" value="1"/>
</dbReference>
<dbReference type="PRINTS" id="PR00792">
    <property type="entry name" value="PEPSIN"/>
</dbReference>
<dbReference type="InterPro" id="IPR036426">
    <property type="entry name" value="Bulb-type_lectin_dom_sf"/>
</dbReference>
<dbReference type="SUPFAM" id="SSF50630">
    <property type="entry name" value="Acid proteases"/>
    <property type="match status" value="1"/>
</dbReference>
<evidence type="ECO:0000256" key="15">
    <source>
        <dbReference type="SAM" id="Phobius"/>
    </source>
</evidence>
<evidence type="ECO:0000256" key="11">
    <source>
        <dbReference type="ARBA" id="ARBA00077656"/>
    </source>
</evidence>
<evidence type="ECO:0000256" key="9">
    <source>
        <dbReference type="ARBA" id="ARBA00023180"/>
    </source>
</evidence>
<dbReference type="AlphaFoldDB" id="A0A8S1ZNG0"/>
<dbReference type="EMBL" id="LR999452">
    <property type="protein sequence ID" value="CAE5963283.1"/>
    <property type="molecule type" value="Genomic_DNA"/>
</dbReference>
<feature type="active site" evidence="12">
    <location>
        <position position="72"/>
    </location>
</feature>
<dbReference type="InterPro" id="IPR001969">
    <property type="entry name" value="Aspartic_peptidase_AS"/>
</dbReference>
<evidence type="ECO:0000256" key="8">
    <source>
        <dbReference type="ARBA" id="ARBA00023157"/>
    </source>
</evidence>
<sequence length="1140" mass="127462">MNSRFSLLLFLFLVIVSQSKSSIFKTFPGNLSPKSPLSSVVLPLSGNVFPLGYYSVLLQIGNPPKAFEFDIDTGSDLTWVQCDAPCTGCNLPPKLQYKPKGNTVPCSDPICLALYFPNNPQCPNPKEQCDYEVNYADQGSSMGALVIDQFPFKLLNGSAMQPRLAFGCGYDQSNPSAHPPPATAGVLGLGRGKIGLLTQLVSAGLTRNVVGHCLSSKGGGYLFFGDTLIPSLGVAWTPLLSPDNHYTTGPAELLFNGKPTGLKGLKLIFDTGSSYTYFNSKTYQTIVNLIGNDLKVSPLKVAKEDKTLPICWKGAKPFKSVLEVKNFFKTITINFTNARRNTQLQIPPESYLIISKTGNACLGLLNGSEVGLQNSNVIGDISMQGLLIIYDNEKQQLGWDRAVWIANRNNPISERSGSLTVDSLGRLRILRGASSLLELSSTETRRNTTLKLLDSGNLQLQEMDFDGSMKRVLWQSFDYPTDTLLPGMKLGFDVKTGKRWELTSWLDDTIPASGSFVFGMDANITNRLTILWRGNTYWTSGLWYKGDQNDAITFFPTIMIDQQGILRRVQMHQQRNMQNSRNRNCLAAGYIVSDEPYGFTSFRVTESSSSSNGFVLNETSGRFSLVDCSAICVQNSSCLAYASTDLDGTGCEIWDTYPTNKGSSSHSPRTIYIRVNGQENKKVAAWHIVVASLFLMIPMIWFIIYLVLRKFKVKVSVLFRGIYYFLWREITPQVIGFIRRRLLSMRFGSTIDQEMLLRELGIDRRRRHKRSERKSNNELQIFSFESVVLATDDFSDENKLGEGGFGPVYKGKLLDGEEVAIKRLSLASEVYLVDDKLCRDTSWLHLAIVLLLLFGSLPRPPEVPSNAVYILQNSIYRYVGCGTLCDVVVIVEEDKHVAVMFHGKSKVAAALLTNDDFALLLRNDVSFIGQERLKTTTTKNVTSSKPILTHNATEDGEYVRQWSAFDVDAHYSVTHPPRISHYSGMRLILRSENMHNKSLDYFLFDPLRKNVLDWTLRKNNSFHHDSEGPLNLIVHVWNLFKENKIREAIDLSLGDSVLDYPQVLRCVQVALLCVQENAEDRPSMLDVVSMIYGEGNNALSLPKEPAFYDGPRRSFPEMEVESPEPENVSPNITITVMEAR</sequence>
<dbReference type="SUPFAM" id="SSF56112">
    <property type="entry name" value="Protein kinase-like (PK-like)"/>
    <property type="match status" value="1"/>
</dbReference>
<dbReference type="Pfam" id="PF08276">
    <property type="entry name" value="PAN_2"/>
    <property type="match status" value="1"/>
</dbReference>
<dbReference type="SUPFAM" id="SSF51110">
    <property type="entry name" value="alpha-D-mannose-specific plant lectins"/>
    <property type="match status" value="1"/>
</dbReference>
<dbReference type="InterPro" id="IPR033823">
    <property type="entry name" value="Nucellin"/>
</dbReference>
<evidence type="ECO:0000256" key="10">
    <source>
        <dbReference type="ARBA" id="ARBA00068871"/>
    </source>
</evidence>
<dbReference type="GO" id="GO:0006508">
    <property type="term" value="P:proteolysis"/>
    <property type="evidence" value="ECO:0007669"/>
    <property type="project" value="UniProtKB-KW"/>
</dbReference>
<dbReference type="GO" id="GO:0030246">
    <property type="term" value="F:carbohydrate binding"/>
    <property type="evidence" value="ECO:0007669"/>
    <property type="project" value="UniProtKB-KW"/>
</dbReference>
<protein>
    <recommendedName>
        <fullName evidence="10">Aspartic proteinase Asp1</fullName>
    </recommendedName>
    <alternativeName>
        <fullName evidence="11">Nucellin-like protein</fullName>
    </alternativeName>
</protein>
<keyword evidence="20" id="KW-1185">Reference proteome</keyword>
<proteinExistence type="inferred from homology"/>
<evidence type="ECO:0000256" key="3">
    <source>
        <dbReference type="ARBA" id="ARBA00022729"/>
    </source>
</evidence>
<dbReference type="PROSITE" id="PS50927">
    <property type="entry name" value="BULB_LECTIN"/>
    <property type="match status" value="1"/>
</dbReference>
<evidence type="ECO:0000259" key="18">
    <source>
        <dbReference type="PROSITE" id="PS51767"/>
    </source>
</evidence>
<keyword evidence="8 13" id="KW-1015">Disulfide bond</keyword>
<comment type="similarity">
    <text evidence="1 14">Belongs to the peptidase A1 family.</text>
</comment>
<dbReference type="Gene3D" id="3.30.200.20">
    <property type="entry name" value="Phosphorylase Kinase, domain 1"/>
    <property type="match status" value="1"/>
</dbReference>
<evidence type="ECO:0000256" key="13">
    <source>
        <dbReference type="PIRSR" id="PIRSR601461-2"/>
    </source>
</evidence>
<feature type="disulfide bond" evidence="13">
    <location>
        <begin position="311"/>
        <end position="361"/>
    </location>
</feature>
<evidence type="ECO:0000256" key="12">
    <source>
        <dbReference type="PIRSR" id="PIRSR601461-1"/>
    </source>
</evidence>
<evidence type="ECO:0000313" key="20">
    <source>
        <dbReference type="Proteomes" id="UP000682877"/>
    </source>
</evidence>
<keyword evidence="15" id="KW-1133">Transmembrane helix</keyword>
<dbReference type="InterPro" id="IPR033121">
    <property type="entry name" value="PEPTIDASE_A1"/>
</dbReference>
<keyword evidence="2 14" id="KW-0645">Protease</keyword>
<feature type="transmembrane region" description="Helical" evidence="15">
    <location>
        <begin position="684"/>
        <end position="708"/>
    </location>
</feature>
<dbReference type="Proteomes" id="UP000682877">
    <property type="component" value="Chromosome 2"/>
</dbReference>
<keyword evidence="15" id="KW-0472">Membrane</keyword>
<dbReference type="GO" id="GO:0004190">
    <property type="term" value="F:aspartic-type endopeptidase activity"/>
    <property type="evidence" value="ECO:0007669"/>
    <property type="project" value="UniProtKB-KW"/>
</dbReference>
<dbReference type="Pfam" id="PF14541">
    <property type="entry name" value="TAXi_C"/>
    <property type="match status" value="1"/>
</dbReference>
<name>A0A8S1ZNG0_ARAAE</name>
<organism evidence="19 20">
    <name type="scientific">Arabidopsis arenosa</name>
    <name type="common">Sand rock-cress</name>
    <name type="synonym">Cardaminopsis arenosa</name>
    <dbReference type="NCBI Taxonomy" id="38785"/>
    <lineage>
        <taxon>Eukaryota</taxon>
        <taxon>Viridiplantae</taxon>
        <taxon>Streptophyta</taxon>
        <taxon>Embryophyta</taxon>
        <taxon>Tracheophyta</taxon>
        <taxon>Spermatophyta</taxon>
        <taxon>Magnoliopsida</taxon>
        <taxon>eudicotyledons</taxon>
        <taxon>Gunneridae</taxon>
        <taxon>Pentapetalae</taxon>
        <taxon>rosids</taxon>
        <taxon>malvids</taxon>
        <taxon>Brassicales</taxon>
        <taxon>Brassicaceae</taxon>
        <taxon>Camelineae</taxon>
        <taxon>Arabidopsis</taxon>
    </lineage>
</organism>
<keyword evidence="15" id="KW-0812">Transmembrane</keyword>
<evidence type="ECO:0000256" key="2">
    <source>
        <dbReference type="ARBA" id="ARBA00022670"/>
    </source>
</evidence>
<keyword evidence="5" id="KW-0677">Repeat</keyword>
<gene>
    <name evidence="19" type="ORF">AARE701A_LOCUS4807</name>
</gene>
<evidence type="ECO:0000313" key="19">
    <source>
        <dbReference type="EMBL" id="CAE5963283.1"/>
    </source>
</evidence>
<feature type="domain" description="Bulb-type lectin" evidence="17">
    <location>
        <begin position="349"/>
        <end position="473"/>
    </location>
</feature>
<evidence type="ECO:0000256" key="7">
    <source>
        <dbReference type="ARBA" id="ARBA00022801"/>
    </source>
</evidence>
<evidence type="ECO:0000259" key="17">
    <source>
        <dbReference type="PROSITE" id="PS50927"/>
    </source>
</evidence>
<evidence type="ECO:0000256" key="4">
    <source>
        <dbReference type="ARBA" id="ARBA00022734"/>
    </source>
</evidence>
<keyword evidence="3 16" id="KW-0732">Signal</keyword>
<dbReference type="CDD" id="cd00028">
    <property type="entry name" value="B_lectin"/>
    <property type="match status" value="1"/>
</dbReference>
<dbReference type="Gene3D" id="1.10.510.10">
    <property type="entry name" value="Transferase(Phosphotransferase) domain 1"/>
    <property type="match status" value="1"/>
</dbReference>
<dbReference type="PROSITE" id="PS00141">
    <property type="entry name" value="ASP_PROTEASE"/>
    <property type="match status" value="1"/>
</dbReference>
<dbReference type="InterPro" id="IPR001480">
    <property type="entry name" value="Bulb-type_lectin_dom"/>
</dbReference>
<evidence type="ECO:0000256" key="14">
    <source>
        <dbReference type="RuleBase" id="RU000454"/>
    </source>
</evidence>
<dbReference type="PROSITE" id="PS51767">
    <property type="entry name" value="PEPTIDASE_A1"/>
    <property type="match status" value="1"/>
</dbReference>
<keyword evidence="6 14" id="KW-0064">Aspartyl protease</keyword>
<dbReference type="InterPro" id="IPR011009">
    <property type="entry name" value="Kinase-like_dom_sf"/>
</dbReference>
<dbReference type="FunFam" id="2.40.70.10:FF:000015">
    <property type="entry name" value="Aspartyl protease family protein"/>
    <property type="match status" value="1"/>
</dbReference>
<dbReference type="InterPro" id="IPR003609">
    <property type="entry name" value="Pan_app"/>
</dbReference>
<dbReference type="Pfam" id="PF14543">
    <property type="entry name" value="TAXi_N"/>
    <property type="match status" value="1"/>
</dbReference>
<dbReference type="InterPro" id="IPR001461">
    <property type="entry name" value="Aspartic_peptidase_A1"/>
</dbReference>
<evidence type="ECO:0000256" key="6">
    <source>
        <dbReference type="ARBA" id="ARBA00022750"/>
    </source>
</evidence>
<evidence type="ECO:0000256" key="5">
    <source>
        <dbReference type="ARBA" id="ARBA00022737"/>
    </source>
</evidence>
<dbReference type="SMART" id="SM00473">
    <property type="entry name" value="PAN_AP"/>
    <property type="match status" value="1"/>
</dbReference>
<dbReference type="InterPro" id="IPR032799">
    <property type="entry name" value="TAXi_C"/>
</dbReference>
<dbReference type="FunFam" id="2.40.70.10:FF:000027">
    <property type="entry name" value="Aspartic proteinase Asp1 isoform A"/>
    <property type="match status" value="1"/>
</dbReference>
<reference evidence="19" key="1">
    <citation type="submission" date="2021-01" db="EMBL/GenBank/DDBJ databases">
        <authorList>
            <person name="Bezrukov I."/>
        </authorList>
    </citation>
    <scope>NUCLEOTIDE SEQUENCE</scope>
</reference>
<keyword evidence="4" id="KW-0430">Lectin</keyword>
<feature type="active site" evidence="12">
    <location>
        <position position="270"/>
    </location>
</feature>
<dbReference type="SMART" id="SM00108">
    <property type="entry name" value="B_lectin"/>
    <property type="match status" value="1"/>
</dbReference>
<keyword evidence="7 14" id="KW-0378">Hydrolase</keyword>
<evidence type="ECO:0000256" key="1">
    <source>
        <dbReference type="ARBA" id="ARBA00007447"/>
    </source>
</evidence>
<dbReference type="PANTHER" id="PTHR13683">
    <property type="entry name" value="ASPARTYL PROTEASES"/>
    <property type="match status" value="1"/>
</dbReference>
<dbReference type="InterPro" id="IPR032861">
    <property type="entry name" value="TAXi_N"/>
</dbReference>
<feature type="signal peptide" evidence="16">
    <location>
        <begin position="1"/>
        <end position="21"/>
    </location>
</feature>
<evidence type="ECO:0000256" key="16">
    <source>
        <dbReference type="SAM" id="SignalP"/>
    </source>
</evidence>